<dbReference type="EMBL" id="DSRU01000304">
    <property type="protein sequence ID" value="HFN00208.1"/>
    <property type="molecule type" value="Genomic_DNA"/>
</dbReference>
<evidence type="ECO:0000313" key="1">
    <source>
        <dbReference type="EMBL" id="HFN00208.1"/>
    </source>
</evidence>
<organism evidence="1">
    <name type="scientific">Oscillatoriales cyanobacterium SpSt-418</name>
    <dbReference type="NCBI Taxonomy" id="2282169"/>
    <lineage>
        <taxon>Bacteria</taxon>
        <taxon>Bacillati</taxon>
        <taxon>Cyanobacteriota</taxon>
        <taxon>Cyanophyceae</taxon>
        <taxon>Oscillatoriophycideae</taxon>
        <taxon>Oscillatoriales</taxon>
    </lineage>
</organism>
<accession>A0A7C3KHQ3</accession>
<dbReference type="GO" id="GO:0003677">
    <property type="term" value="F:DNA binding"/>
    <property type="evidence" value="ECO:0007669"/>
    <property type="project" value="UniProtKB-KW"/>
</dbReference>
<dbReference type="AlphaFoldDB" id="A0A7C3KHQ3"/>
<name>A0A7C3KHQ3_9CYAN</name>
<comment type="caution">
    <text evidence="1">The sequence shown here is derived from an EMBL/GenBank/DDBJ whole genome shotgun (WGS) entry which is preliminary data.</text>
</comment>
<gene>
    <name evidence="1" type="ORF">ENR64_21185</name>
</gene>
<sequence>MAATTISSPTEQVQKLRDIATENGISPEVLLSSKTEFQQSQSKHSFTEAASYVLEKNAELYRRLA</sequence>
<protein>
    <submittedName>
        <fullName evidence="1">DNA-binding protein</fullName>
    </submittedName>
</protein>
<keyword evidence="1" id="KW-0238">DNA-binding</keyword>
<proteinExistence type="predicted"/>
<reference evidence="1" key="1">
    <citation type="journal article" date="2020" name="mSystems">
        <title>Genome- and Community-Level Interaction Insights into Carbon Utilization and Element Cycling Functions of Hydrothermarchaeota in Hydrothermal Sediment.</title>
        <authorList>
            <person name="Zhou Z."/>
            <person name="Liu Y."/>
            <person name="Xu W."/>
            <person name="Pan J."/>
            <person name="Luo Z.H."/>
            <person name="Li M."/>
        </authorList>
    </citation>
    <scope>NUCLEOTIDE SEQUENCE [LARGE SCALE GENOMIC DNA]</scope>
    <source>
        <strain evidence="1">SpSt-418</strain>
    </source>
</reference>